<accession>A0A239PV12</accession>
<dbReference type="Gene3D" id="3.40.630.30">
    <property type="match status" value="1"/>
</dbReference>
<dbReference type="PANTHER" id="PTHR47237:SF2">
    <property type="entry name" value="BLL4206 PROTEIN"/>
    <property type="match status" value="1"/>
</dbReference>
<dbReference type="PROSITE" id="PS51186">
    <property type="entry name" value="GNAT"/>
    <property type="match status" value="1"/>
</dbReference>
<proteinExistence type="predicted"/>
<dbReference type="InterPro" id="IPR041496">
    <property type="entry name" value="YitH/HolE_GNAT"/>
</dbReference>
<dbReference type="InterPro" id="IPR016181">
    <property type="entry name" value="Acyl_CoA_acyltransferase"/>
</dbReference>
<dbReference type="SUPFAM" id="SSF55729">
    <property type="entry name" value="Acyl-CoA N-acyltransferases (Nat)"/>
    <property type="match status" value="1"/>
</dbReference>
<dbReference type="PANTHER" id="PTHR47237">
    <property type="entry name" value="SLL0310 PROTEIN"/>
    <property type="match status" value="1"/>
</dbReference>
<dbReference type="GO" id="GO:0016747">
    <property type="term" value="F:acyltransferase activity, transferring groups other than amino-acyl groups"/>
    <property type="evidence" value="ECO:0007669"/>
    <property type="project" value="InterPro"/>
</dbReference>
<dbReference type="InterPro" id="IPR000182">
    <property type="entry name" value="GNAT_dom"/>
</dbReference>
<dbReference type="Pfam" id="PF18014">
    <property type="entry name" value="Acetyltransf_18"/>
    <property type="match status" value="1"/>
</dbReference>
<evidence type="ECO:0000313" key="2">
    <source>
        <dbReference type="EMBL" id="SNT73776.1"/>
    </source>
</evidence>
<name>A0A239PV12_9RHOB</name>
<dbReference type="Proteomes" id="UP000198307">
    <property type="component" value="Unassembled WGS sequence"/>
</dbReference>
<gene>
    <name evidence="2" type="ORF">SAMN05444959_105222</name>
</gene>
<dbReference type="InterPro" id="IPR052729">
    <property type="entry name" value="Acyl/Acetyltrans_Enzymes"/>
</dbReference>
<evidence type="ECO:0000313" key="3">
    <source>
        <dbReference type="Proteomes" id="UP000198307"/>
    </source>
</evidence>
<protein>
    <recommendedName>
        <fullName evidence="1">N-acetyltransferase domain-containing protein</fullName>
    </recommendedName>
</protein>
<keyword evidence="3" id="KW-1185">Reference proteome</keyword>
<dbReference type="EMBL" id="FZQB01000005">
    <property type="protein sequence ID" value="SNT73776.1"/>
    <property type="molecule type" value="Genomic_DNA"/>
</dbReference>
<reference evidence="2 3" key="1">
    <citation type="submission" date="2017-07" db="EMBL/GenBank/DDBJ databases">
        <authorList>
            <person name="Sun Z.S."/>
            <person name="Albrecht U."/>
            <person name="Echele G."/>
            <person name="Lee C.C."/>
        </authorList>
    </citation>
    <scope>NUCLEOTIDE SEQUENCE [LARGE SCALE GENOMIC DNA]</scope>
    <source>
        <strain evidence="2 3">DSM 14827</strain>
    </source>
</reference>
<dbReference type="OrthoDB" id="8453373at2"/>
<evidence type="ECO:0000259" key="1">
    <source>
        <dbReference type="PROSITE" id="PS51186"/>
    </source>
</evidence>
<dbReference type="Gene3D" id="3.40.630.90">
    <property type="match status" value="1"/>
</dbReference>
<feature type="domain" description="N-acetyltransferase" evidence="1">
    <location>
        <begin position="14"/>
        <end position="145"/>
    </location>
</feature>
<dbReference type="RefSeq" id="WP_089344143.1">
    <property type="nucleotide sequence ID" value="NZ_CP067132.1"/>
</dbReference>
<sequence>MSNVNNRQLDSFTLEARDMTPADIPALHELSVAVGWMHRAEDWAVTLELGEGIFLTDEIGRPVGSAMWFPMSDELAMLGMVITTPRLQERGAGRWMMEQILSRTGGRDLALNATRAAFRLYLALDFQPGPKVWQHMGIVSAVPEDSGRTRQMRAEDRAAIHALDSRAYGTDRHNALELFLDQSVGTVLEEDGQITGYALCRRFGRGHVVGPIIAATPQDAAALAAPHIAAHHGQFLRIDTRDTDGPFFQMLTAHGLAPRDSVTSMTRGRARGGDLQAHVFALANQAVG</sequence>
<dbReference type="AlphaFoldDB" id="A0A239PV12"/>
<organism evidence="2 3">
    <name type="scientific">Paracoccus seriniphilus</name>
    <dbReference type="NCBI Taxonomy" id="184748"/>
    <lineage>
        <taxon>Bacteria</taxon>
        <taxon>Pseudomonadati</taxon>
        <taxon>Pseudomonadota</taxon>
        <taxon>Alphaproteobacteria</taxon>
        <taxon>Rhodobacterales</taxon>
        <taxon>Paracoccaceae</taxon>
        <taxon>Paracoccus</taxon>
    </lineage>
</organism>